<comment type="subcellular location">
    <subcellularLocation>
        <location evidence="1">Membrane</location>
        <topology evidence="1">Single-pass type I membrane protein</topology>
    </subcellularLocation>
</comment>
<name>A0AAD1RQL9_PELCU</name>
<sequence>MTDCNRFLDKAKKSSSRHYMAMESLWYCFSLLLYTVLSEPAKHETVSAGDNVTLSCKYSVTGGTTTMCWGRGSCPSSKCYNEIIWTDGLKVTQSKSERYRLLGDIAQGDVSMTISGVTPSDAGTYCCRVEIPGWLNDVKKEITVEIQEDFSEVVKSKEDANKENSETKHIVRDNTTIFSVTQVTNSPDITTRSFNSFTSCSEQRTKDNHTHIPVGVALLILLILLISLTTYIYKYKCKRLKKNETCSSTLNIGNVERAGNHAIDNIYTL</sequence>
<dbReference type="Proteomes" id="UP001295444">
    <property type="component" value="Chromosome 03"/>
</dbReference>
<dbReference type="PANTHER" id="PTHR46608:SF3">
    <property type="entry name" value="T-CELL IMMUNOGLOBULIN AND MUCIN DOMAIN-CONTAINING PROTEIN 4"/>
    <property type="match status" value="1"/>
</dbReference>
<keyword evidence="8" id="KW-0393">Immunoglobulin domain</keyword>
<keyword evidence="6" id="KW-1015">Disulfide bond</keyword>
<dbReference type="Pfam" id="PF07686">
    <property type="entry name" value="V-set"/>
    <property type="match status" value="1"/>
</dbReference>
<keyword evidence="13" id="KW-1185">Reference proteome</keyword>
<dbReference type="AlphaFoldDB" id="A0AAD1RQL9"/>
<dbReference type="Gene3D" id="2.60.40.10">
    <property type="entry name" value="Immunoglobulins"/>
    <property type="match status" value="1"/>
</dbReference>
<protein>
    <submittedName>
        <fullName evidence="12">Hepatitis A virus cellular receptor 1 homolog</fullName>
    </submittedName>
</protein>
<keyword evidence="5 10" id="KW-0472">Membrane</keyword>
<evidence type="ECO:0000256" key="3">
    <source>
        <dbReference type="ARBA" id="ARBA00022729"/>
    </source>
</evidence>
<dbReference type="SMART" id="SM00406">
    <property type="entry name" value="IGv"/>
    <property type="match status" value="1"/>
</dbReference>
<feature type="transmembrane region" description="Helical" evidence="10">
    <location>
        <begin position="212"/>
        <end position="233"/>
    </location>
</feature>
<keyword evidence="12" id="KW-0675">Receptor</keyword>
<evidence type="ECO:0000256" key="1">
    <source>
        <dbReference type="ARBA" id="ARBA00004479"/>
    </source>
</evidence>
<gene>
    <name evidence="12" type="ORF">PECUL_23A033333</name>
</gene>
<dbReference type="GO" id="GO:0001786">
    <property type="term" value="F:phosphatidylserine binding"/>
    <property type="evidence" value="ECO:0007669"/>
    <property type="project" value="TreeGrafter"/>
</dbReference>
<reference evidence="12" key="1">
    <citation type="submission" date="2022-03" db="EMBL/GenBank/DDBJ databases">
        <authorList>
            <person name="Alioto T."/>
            <person name="Alioto T."/>
            <person name="Gomez Garrido J."/>
        </authorList>
    </citation>
    <scope>NUCLEOTIDE SEQUENCE</scope>
</reference>
<evidence type="ECO:0000256" key="6">
    <source>
        <dbReference type="ARBA" id="ARBA00023157"/>
    </source>
</evidence>
<organism evidence="12 13">
    <name type="scientific">Pelobates cultripes</name>
    <name type="common">Western spadefoot toad</name>
    <dbReference type="NCBI Taxonomy" id="61616"/>
    <lineage>
        <taxon>Eukaryota</taxon>
        <taxon>Metazoa</taxon>
        <taxon>Chordata</taxon>
        <taxon>Craniata</taxon>
        <taxon>Vertebrata</taxon>
        <taxon>Euteleostomi</taxon>
        <taxon>Amphibia</taxon>
        <taxon>Batrachia</taxon>
        <taxon>Anura</taxon>
        <taxon>Pelobatoidea</taxon>
        <taxon>Pelobatidae</taxon>
        <taxon>Pelobates</taxon>
    </lineage>
</organism>
<evidence type="ECO:0000259" key="11">
    <source>
        <dbReference type="PROSITE" id="PS50835"/>
    </source>
</evidence>
<evidence type="ECO:0000256" key="7">
    <source>
        <dbReference type="ARBA" id="ARBA00023180"/>
    </source>
</evidence>
<evidence type="ECO:0000256" key="8">
    <source>
        <dbReference type="ARBA" id="ARBA00023319"/>
    </source>
</evidence>
<evidence type="ECO:0000313" key="13">
    <source>
        <dbReference type="Proteomes" id="UP001295444"/>
    </source>
</evidence>
<feature type="domain" description="Ig-like" evidence="11">
    <location>
        <begin position="34"/>
        <end position="143"/>
    </location>
</feature>
<evidence type="ECO:0000256" key="10">
    <source>
        <dbReference type="SAM" id="Phobius"/>
    </source>
</evidence>
<proteinExistence type="inferred from homology"/>
<dbReference type="GO" id="GO:0043277">
    <property type="term" value="P:apoptotic cell clearance"/>
    <property type="evidence" value="ECO:0007669"/>
    <property type="project" value="TreeGrafter"/>
</dbReference>
<comment type="similarity">
    <text evidence="9">Belongs to the immunoglobulin superfamily. TIM family.</text>
</comment>
<keyword evidence="7" id="KW-0325">Glycoprotein</keyword>
<dbReference type="InterPro" id="IPR036179">
    <property type="entry name" value="Ig-like_dom_sf"/>
</dbReference>
<dbReference type="InterPro" id="IPR007110">
    <property type="entry name" value="Ig-like_dom"/>
</dbReference>
<dbReference type="InterPro" id="IPR013106">
    <property type="entry name" value="Ig_V-set"/>
</dbReference>
<dbReference type="SMART" id="SM00409">
    <property type="entry name" value="IG"/>
    <property type="match status" value="1"/>
</dbReference>
<dbReference type="GO" id="GO:0016020">
    <property type="term" value="C:membrane"/>
    <property type="evidence" value="ECO:0007669"/>
    <property type="project" value="UniProtKB-SubCell"/>
</dbReference>
<dbReference type="PROSITE" id="PS50835">
    <property type="entry name" value="IG_LIKE"/>
    <property type="match status" value="1"/>
</dbReference>
<evidence type="ECO:0000256" key="4">
    <source>
        <dbReference type="ARBA" id="ARBA00022989"/>
    </source>
</evidence>
<dbReference type="GO" id="GO:0060097">
    <property type="term" value="P:cytoskeletal rearrangement involved in phagocytosis, engulfment"/>
    <property type="evidence" value="ECO:0007669"/>
    <property type="project" value="TreeGrafter"/>
</dbReference>
<accession>A0AAD1RQL9</accession>
<dbReference type="EMBL" id="OW240914">
    <property type="protein sequence ID" value="CAH2276322.1"/>
    <property type="molecule type" value="Genomic_DNA"/>
</dbReference>
<evidence type="ECO:0000256" key="2">
    <source>
        <dbReference type="ARBA" id="ARBA00022692"/>
    </source>
</evidence>
<dbReference type="InterPro" id="IPR013783">
    <property type="entry name" value="Ig-like_fold"/>
</dbReference>
<dbReference type="InterPro" id="IPR003599">
    <property type="entry name" value="Ig_sub"/>
</dbReference>
<keyword evidence="3" id="KW-0732">Signal</keyword>
<dbReference type="PANTHER" id="PTHR46608">
    <property type="entry name" value="T-CELL IMMUNOGLOBULIN AND MUCIN DOMAIN-CONTAINING PROTEIN 4"/>
    <property type="match status" value="1"/>
</dbReference>
<evidence type="ECO:0000256" key="9">
    <source>
        <dbReference type="ARBA" id="ARBA00038203"/>
    </source>
</evidence>
<evidence type="ECO:0000313" key="12">
    <source>
        <dbReference type="EMBL" id="CAH2276322.1"/>
    </source>
</evidence>
<evidence type="ECO:0000256" key="5">
    <source>
        <dbReference type="ARBA" id="ARBA00023136"/>
    </source>
</evidence>
<keyword evidence="2 10" id="KW-0812">Transmembrane</keyword>
<dbReference type="FunFam" id="2.60.40.10:FF:000774">
    <property type="entry name" value="Hepatitis A virus cellular receptor 1"/>
    <property type="match status" value="1"/>
</dbReference>
<dbReference type="SUPFAM" id="SSF48726">
    <property type="entry name" value="Immunoglobulin"/>
    <property type="match status" value="1"/>
</dbReference>
<keyword evidence="4 10" id="KW-1133">Transmembrane helix</keyword>